<protein>
    <submittedName>
        <fullName evidence="1">MerR family transcriptional regulator</fullName>
    </submittedName>
</protein>
<dbReference type="EMBL" id="BROD01000001">
    <property type="protein sequence ID" value="GKX65357.1"/>
    <property type="molecule type" value="Genomic_DNA"/>
</dbReference>
<evidence type="ECO:0000313" key="1">
    <source>
        <dbReference type="EMBL" id="GKX65357.1"/>
    </source>
</evidence>
<organism evidence="1 2">
    <name type="scientific">Inconstantimicrobium mannanitabidum</name>
    <dbReference type="NCBI Taxonomy" id="1604901"/>
    <lineage>
        <taxon>Bacteria</taxon>
        <taxon>Bacillati</taxon>
        <taxon>Bacillota</taxon>
        <taxon>Clostridia</taxon>
        <taxon>Eubacteriales</taxon>
        <taxon>Clostridiaceae</taxon>
        <taxon>Inconstantimicrobium</taxon>
    </lineage>
</organism>
<comment type="caution">
    <text evidence="1">The sequence shown here is derived from an EMBL/GenBank/DDBJ whole genome shotgun (WGS) entry which is preliminary data.</text>
</comment>
<name>A0ACB5R8J1_9CLOT</name>
<keyword evidence="2" id="KW-1185">Reference proteome</keyword>
<reference evidence="1" key="1">
    <citation type="journal article" date="2025" name="Int. J. Syst. Evol. Microbiol.">
        <title>Inconstantimicrobium mannanitabidum sp. nov., a novel member of the family Clostridiaceae isolated from anoxic soil under the treatment of reductive soil disinfestation.</title>
        <authorList>
            <person name="Ueki A."/>
            <person name="Tonouchi A."/>
            <person name="Honma S."/>
            <person name="Kaku N."/>
            <person name="Ueki K."/>
        </authorList>
    </citation>
    <scope>NUCLEOTIDE SEQUENCE</scope>
    <source>
        <strain evidence="1">TW13</strain>
    </source>
</reference>
<evidence type="ECO:0000313" key="2">
    <source>
        <dbReference type="Proteomes" id="UP001058074"/>
    </source>
</evidence>
<gene>
    <name evidence="1" type="ORF">rsdtw13_06150</name>
</gene>
<dbReference type="Proteomes" id="UP001058074">
    <property type="component" value="Unassembled WGS sequence"/>
</dbReference>
<sequence>MNTNEVRRQLNISSKALRIYESMGIVVPERTENNYRNYSKDDLMKLRQVTLLKEMGIPLKNIKELLDQEISKDNKIIRGLNLQFKAVENKISELQKIKETLKQSINEALEVKIDENYDNYFDRIMECLNENRANRTEWIDKWGFDEWAKNYDNSLENNDSWDELRLFEKYDYVLKCIAQIIINSNAKNVLDIGCGTANIVKRLPKGIKYTGMDQSIEMLLKAKNKFSDINLRLGNFLDEPFDENEFDAVITSYAFHHLNQLEKENAINLLLRYLKQGGKLIIADLMFLNEAEREKQKQKYVDGGRMDLWDIVEDEYYSDVEKIKEYAEFLGGSIKTQHLVNFTWLVEICK</sequence>
<accession>A0ACB5R8J1</accession>
<proteinExistence type="predicted"/>